<dbReference type="InterPro" id="IPR021074">
    <property type="entry name" value="Formate_DH_dsu"/>
</dbReference>
<proteinExistence type="predicted"/>
<protein>
    <submittedName>
        <fullName evidence="1">Formate dehydrogenase</fullName>
    </submittedName>
</protein>
<name>A0A2W5NE82_RHOSU</name>
<accession>A0A2W5NE82</accession>
<sequence>MANQIADFFRSYPEAEAEEGVEHHIRDFWDPRMRRELAHVLEKEPAALSDLARAGATRVFRAPEPAAPAPGCDAG</sequence>
<dbReference type="Pfam" id="PF11390">
    <property type="entry name" value="FdsD"/>
    <property type="match status" value="1"/>
</dbReference>
<dbReference type="Proteomes" id="UP000249185">
    <property type="component" value="Unassembled WGS sequence"/>
</dbReference>
<comment type="caution">
    <text evidence="1">The sequence shown here is derived from an EMBL/GenBank/DDBJ whole genome shotgun (WGS) entry which is preliminary data.</text>
</comment>
<dbReference type="AlphaFoldDB" id="A0A2W5NE82"/>
<gene>
    <name evidence="1" type="ORF">DI556_12830</name>
</gene>
<organism evidence="1 2">
    <name type="scientific">Rhodovulum sulfidophilum</name>
    <name type="common">Rhodobacter sulfidophilus</name>
    <dbReference type="NCBI Taxonomy" id="35806"/>
    <lineage>
        <taxon>Bacteria</taxon>
        <taxon>Pseudomonadati</taxon>
        <taxon>Pseudomonadota</taxon>
        <taxon>Alphaproteobacteria</taxon>
        <taxon>Rhodobacterales</taxon>
        <taxon>Paracoccaceae</taxon>
        <taxon>Rhodovulum</taxon>
    </lineage>
</organism>
<evidence type="ECO:0000313" key="1">
    <source>
        <dbReference type="EMBL" id="PZQ49065.1"/>
    </source>
</evidence>
<dbReference type="EMBL" id="QFPW01000009">
    <property type="protein sequence ID" value="PZQ49065.1"/>
    <property type="molecule type" value="Genomic_DNA"/>
</dbReference>
<evidence type="ECO:0000313" key="2">
    <source>
        <dbReference type="Proteomes" id="UP000249185"/>
    </source>
</evidence>
<reference evidence="1 2" key="1">
    <citation type="submission" date="2017-08" db="EMBL/GenBank/DDBJ databases">
        <title>Infants hospitalized years apart are colonized by the same room-sourced microbial strains.</title>
        <authorList>
            <person name="Brooks B."/>
            <person name="Olm M.R."/>
            <person name="Firek B.A."/>
            <person name="Baker R."/>
            <person name="Thomas B.C."/>
            <person name="Morowitz M.J."/>
            <person name="Banfield J.F."/>
        </authorList>
    </citation>
    <scope>NUCLEOTIDE SEQUENCE [LARGE SCALE GENOMIC DNA]</scope>
    <source>
        <strain evidence="1">S2_005_002_R2_34</strain>
    </source>
</reference>